<gene>
    <name evidence="2" type="ORF">DC346_14350</name>
</gene>
<name>A0A365PFU2_ACIJU</name>
<accession>A0A365PFU2</accession>
<dbReference type="RefSeq" id="WP_112987612.1">
    <property type="nucleotide sequence ID" value="NZ_CP131470.1"/>
</dbReference>
<dbReference type="Gene3D" id="3.30.70.120">
    <property type="match status" value="1"/>
</dbReference>
<proteinExistence type="inferred from homology"/>
<dbReference type="Pfam" id="PF02641">
    <property type="entry name" value="DUF190"/>
    <property type="match status" value="1"/>
</dbReference>
<dbReference type="InterPro" id="IPR003793">
    <property type="entry name" value="UPF0166"/>
</dbReference>
<sequence>MNGFLITFYAERSRMYQGQPIVEWLLSVAQQMKLGGATVINATHGMDHRGQIHSAGFFELADQPVQIQFAVNDEQATALFEFLEEKAISLFYVKQAVEYGVIGQSSLRDG</sequence>
<reference evidence="2 3" key="1">
    <citation type="submission" date="2018-04" db="EMBL/GenBank/DDBJ databases">
        <title>Acinetobacter junii Genome sequencing and assembly.</title>
        <authorList>
            <person name="Su J."/>
            <person name="Rensing C."/>
            <person name="Mazhar H.S."/>
        </authorList>
    </citation>
    <scope>NUCLEOTIDE SEQUENCE [LARGE SCALE GENOMIC DNA]</scope>
    <source>
        <strain evidence="2 3">SC22</strain>
    </source>
</reference>
<dbReference type="STRING" id="40215.BVL33_15435"/>
<evidence type="ECO:0000256" key="1">
    <source>
        <dbReference type="ARBA" id="ARBA00010554"/>
    </source>
</evidence>
<comment type="similarity">
    <text evidence="1">Belongs to the UPF0166 family.</text>
</comment>
<protein>
    <submittedName>
        <fullName evidence="2">DUF190 domain-containing protein</fullName>
    </submittedName>
</protein>
<dbReference type="InterPro" id="IPR011322">
    <property type="entry name" value="N-reg_PII-like_a/b"/>
</dbReference>
<evidence type="ECO:0000313" key="2">
    <source>
        <dbReference type="EMBL" id="RBA43755.1"/>
    </source>
</evidence>
<dbReference type="AlphaFoldDB" id="A0A365PFU2"/>
<dbReference type="InterPro" id="IPR015867">
    <property type="entry name" value="N-reg_PII/ATP_PRibTrfase_C"/>
</dbReference>
<comment type="caution">
    <text evidence="2">The sequence shown here is derived from an EMBL/GenBank/DDBJ whole genome shotgun (WGS) entry which is preliminary data.</text>
</comment>
<evidence type="ECO:0000313" key="3">
    <source>
        <dbReference type="Proteomes" id="UP000253688"/>
    </source>
</evidence>
<organism evidence="2 3">
    <name type="scientific">Acinetobacter junii</name>
    <dbReference type="NCBI Taxonomy" id="40215"/>
    <lineage>
        <taxon>Bacteria</taxon>
        <taxon>Pseudomonadati</taxon>
        <taxon>Pseudomonadota</taxon>
        <taxon>Gammaproteobacteria</taxon>
        <taxon>Moraxellales</taxon>
        <taxon>Moraxellaceae</taxon>
        <taxon>Acinetobacter</taxon>
    </lineage>
</organism>
<dbReference type="Proteomes" id="UP000253688">
    <property type="component" value="Unassembled WGS sequence"/>
</dbReference>
<dbReference type="EMBL" id="QEWH01000097">
    <property type="protein sequence ID" value="RBA43755.1"/>
    <property type="molecule type" value="Genomic_DNA"/>
</dbReference>
<dbReference type="SUPFAM" id="SSF54913">
    <property type="entry name" value="GlnB-like"/>
    <property type="match status" value="1"/>
</dbReference>